<keyword evidence="1" id="KW-0732">Signal</keyword>
<accession>A0A1I8P0H2</accession>
<feature type="chain" id="PRO_5009325792" evidence="1">
    <location>
        <begin position="26"/>
        <end position="138"/>
    </location>
</feature>
<dbReference type="KEGG" id="scac:106083734"/>
<keyword evidence="3" id="KW-1185">Reference proteome</keyword>
<name>A0A1I8P0H2_STOCA</name>
<evidence type="ECO:0000256" key="1">
    <source>
        <dbReference type="SAM" id="SignalP"/>
    </source>
</evidence>
<gene>
    <name evidence="2" type="primary">106083734</name>
</gene>
<dbReference type="Proteomes" id="UP000095300">
    <property type="component" value="Unassembled WGS sequence"/>
</dbReference>
<evidence type="ECO:0000313" key="2">
    <source>
        <dbReference type="EnsemblMetazoa" id="SCAU003710-PA"/>
    </source>
</evidence>
<reference evidence="2" key="1">
    <citation type="submission" date="2020-05" db="UniProtKB">
        <authorList>
            <consortium name="EnsemblMetazoa"/>
        </authorList>
    </citation>
    <scope>IDENTIFICATION</scope>
    <source>
        <strain evidence="2">USDA</strain>
    </source>
</reference>
<proteinExistence type="predicted"/>
<dbReference type="AlphaFoldDB" id="A0A1I8P0H2"/>
<feature type="signal peptide" evidence="1">
    <location>
        <begin position="1"/>
        <end position="25"/>
    </location>
</feature>
<protein>
    <submittedName>
        <fullName evidence="2">Uncharacterized protein</fullName>
    </submittedName>
</protein>
<sequence length="138" mass="15920">MHFQPSIAFRLTLFLAIITFKQIAAAPAYNDIDRIIQSPVGSIDRLDDDYYISYDRPLDRQPKYLNSESIKPGYYYIDNGAITPVSRRDVYSGQRRQDTLSNSDDASNLSNGVKFTPLVRYKQTETRHKKLFVPNFFG</sequence>
<dbReference type="OrthoDB" id="7882602at2759"/>
<dbReference type="VEuPathDB" id="VectorBase:SCAU003710"/>
<evidence type="ECO:0000313" key="3">
    <source>
        <dbReference type="Proteomes" id="UP000095300"/>
    </source>
</evidence>
<dbReference type="EnsemblMetazoa" id="SCAU003710-RA">
    <property type="protein sequence ID" value="SCAU003710-PA"/>
    <property type="gene ID" value="SCAU003710"/>
</dbReference>
<organism evidence="2 3">
    <name type="scientific">Stomoxys calcitrans</name>
    <name type="common">Stable fly</name>
    <name type="synonym">Conops calcitrans</name>
    <dbReference type="NCBI Taxonomy" id="35570"/>
    <lineage>
        <taxon>Eukaryota</taxon>
        <taxon>Metazoa</taxon>
        <taxon>Ecdysozoa</taxon>
        <taxon>Arthropoda</taxon>
        <taxon>Hexapoda</taxon>
        <taxon>Insecta</taxon>
        <taxon>Pterygota</taxon>
        <taxon>Neoptera</taxon>
        <taxon>Endopterygota</taxon>
        <taxon>Diptera</taxon>
        <taxon>Brachycera</taxon>
        <taxon>Muscomorpha</taxon>
        <taxon>Muscoidea</taxon>
        <taxon>Muscidae</taxon>
        <taxon>Stomoxys</taxon>
    </lineage>
</organism>